<proteinExistence type="predicted"/>
<evidence type="ECO:0000313" key="4">
    <source>
        <dbReference type="Proteomes" id="UP000700706"/>
    </source>
</evidence>
<dbReference type="Proteomes" id="UP000700706">
    <property type="component" value="Unassembled WGS sequence"/>
</dbReference>
<evidence type="ECO:0008006" key="5">
    <source>
        <dbReference type="Google" id="ProtNLM"/>
    </source>
</evidence>
<comment type="caution">
    <text evidence="3">The sequence shown here is derived from an EMBL/GenBank/DDBJ whole genome shotgun (WGS) entry which is preliminary data.</text>
</comment>
<dbReference type="GO" id="GO:0005509">
    <property type="term" value="F:calcium ion binding"/>
    <property type="evidence" value="ECO:0007669"/>
    <property type="project" value="InterPro"/>
</dbReference>
<dbReference type="PROSITE" id="PS00330">
    <property type="entry name" value="HEMOLYSIN_CALCIUM"/>
    <property type="match status" value="9"/>
</dbReference>
<keyword evidence="2" id="KW-0964">Secreted</keyword>
<accession>A0A952FM52</accession>
<gene>
    <name evidence="3" type="ORF">JF625_11225</name>
</gene>
<name>A0A952FM52_9PROT</name>
<evidence type="ECO:0000256" key="1">
    <source>
        <dbReference type="ARBA" id="ARBA00004613"/>
    </source>
</evidence>
<evidence type="ECO:0000313" key="3">
    <source>
        <dbReference type="EMBL" id="MBW8725710.1"/>
    </source>
</evidence>
<protein>
    <recommendedName>
        <fullName evidence="5">Peptidase M10 serralysin C-terminal domain-containing protein</fullName>
    </recommendedName>
</protein>
<dbReference type="Gene3D" id="2.150.10.10">
    <property type="entry name" value="Serralysin-like metalloprotease, C-terminal"/>
    <property type="match status" value="6"/>
</dbReference>
<dbReference type="SUPFAM" id="SSF51120">
    <property type="entry name" value="beta-Roll"/>
    <property type="match status" value="4"/>
</dbReference>
<dbReference type="InterPro" id="IPR018511">
    <property type="entry name" value="Hemolysin-typ_Ca-bd_CS"/>
</dbReference>
<dbReference type="InterPro" id="IPR050557">
    <property type="entry name" value="RTX_toxin/Mannuronan_C5-epim"/>
</dbReference>
<comment type="subcellular location">
    <subcellularLocation>
        <location evidence="1">Secreted</location>
    </subcellularLocation>
</comment>
<dbReference type="GO" id="GO:0005576">
    <property type="term" value="C:extracellular region"/>
    <property type="evidence" value="ECO:0007669"/>
    <property type="project" value="UniProtKB-SubCell"/>
</dbReference>
<dbReference type="AlphaFoldDB" id="A0A952FM52"/>
<sequence>MTIPGTLDKSGLPFTPDQDGIYVSYSETGIQSVFYQGGQEGYLDGGYANIIGTNGKDTIYGQRNNDINHFNGLDGNDILYGFGGDDYLDGGAGNDTLWGEKGADTLLGGDGNDMVYYLTSTAGVTINLATGAAFGGDADGDFLTSIENVVGSDLNDVLTGDAGVNRLLGGYGNDVLTGGAGADELYGNDAGAVNSGIDRVEYADSLAGVTVNLATNINTGGDAGGDKLYGITNLGGSAFADSLTGNAGANTLWGHDGNDVLAGGLGNDSLYGEAGADTLQGGDGDDLLIGGAGADVLNGGAGSDTANYAEAGAAVTLSLASGGTGGVATGDSFIGVENVLGSAFDDAIRGDAGANVLRGLAGADHLYGGDGADTLTGDAGNDFLYGEAGADALQGGDGDDYLTGGAGADALSGGNGTDIAMYDAAMAAVTVNLATGGSAGDATGDTYNSVENAMGSAHADTITGNAGANALWGMAANDVLNGAAGADALKGGTGADTFVYTAISDSTVAASGRDSINDFSHLEGDRIDLGAIDADGNAGNGDTAFTFLGSGDFTGAGHEVRLTFSGGVQIVLADVTGDKVADMAIAVTSATTLVASDFVL</sequence>
<dbReference type="PRINTS" id="PR00313">
    <property type="entry name" value="CABNDNGRPT"/>
</dbReference>
<dbReference type="InterPro" id="IPR001343">
    <property type="entry name" value="Hemolysn_Ca-bd"/>
</dbReference>
<dbReference type="Pfam" id="PF00353">
    <property type="entry name" value="HemolysinCabind"/>
    <property type="match status" value="8"/>
</dbReference>
<evidence type="ECO:0000256" key="2">
    <source>
        <dbReference type="ARBA" id="ARBA00022525"/>
    </source>
</evidence>
<dbReference type="InterPro" id="IPR011049">
    <property type="entry name" value="Serralysin-like_metalloprot_C"/>
</dbReference>
<organism evidence="3 4">
    <name type="scientific">Inquilinus limosus</name>
    <dbReference type="NCBI Taxonomy" id="171674"/>
    <lineage>
        <taxon>Bacteria</taxon>
        <taxon>Pseudomonadati</taxon>
        <taxon>Pseudomonadota</taxon>
        <taxon>Alphaproteobacteria</taxon>
        <taxon>Rhodospirillales</taxon>
        <taxon>Rhodospirillaceae</taxon>
        <taxon>Inquilinus</taxon>
    </lineage>
</organism>
<dbReference type="EMBL" id="JAEKLZ010000182">
    <property type="protein sequence ID" value="MBW8725710.1"/>
    <property type="molecule type" value="Genomic_DNA"/>
</dbReference>
<reference evidence="3" key="1">
    <citation type="submission" date="2020-06" db="EMBL/GenBank/DDBJ databases">
        <title>Stable isotope informed genome-resolved metagenomics uncovers potential trophic interactions in rhizosphere soil.</title>
        <authorList>
            <person name="Starr E.P."/>
            <person name="Shi S."/>
            <person name="Blazewicz S.J."/>
            <person name="Koch B.J."/>
            <person name="Probst A.J."/>
            <person name="Hungate B.A."/>
            <person name="Pett-Ridge J."/>
            <person name="Firestone M.K."/>
            <person name="Banfield J.F."/>
        </authorList>
    </citation>
    <scope>NUCLEOTIDE SEQUENCE</scope>
    <source>
        <strain evidence="3">YM_69_17</strain>
    </source>
</reference>
<dbReference type="PANTHER" id="PTHR38340">
    <property type="entry name" value="S-LAYER PROTEIN"/>
    <property type="match status" value="1"/>
</dbReference>
<dbReference type="PANTHER" id="PTHR38340:SF1">
    <property type="entry name" value="S-LAYER PROTEIN"/>
    <property type="match status" value="1"/>
</dbReference>